<accession>A0A9P8W4Z0</accession>
<sequence>MARAARIFLLSLLSASAVNGSLADLPTKRGLAYLGDEHDADRELMLSANSPISWYYTWSLYSSDEIDDTIPFVPLVHGLNDAKSEGLVTQLSELSTSSTHLLSFNEPDGSTDSGGSSISPEDAAKSYMSHIAPLRTTTASRDRKWLVSHPVVTSSERGLKWLRSFNESCYEIDDNGCPTDFVAVHWYGSTDGLVTWLDTLRDFYNETNPDLQYWITEMALPKADEDDTVAMMNESLGYLDSQDWVHAYAWFGAFRAHEANKWTGDNVSLFDKKGKLTELGALYLGGEEKGFTAGMSNSGHHLSPSNLALLGLVSFVVLMM</sequence>
<reference evidence="3 4" key="1">
    <citation type="journal article" date="2021" name="Nat. Commun.">
        <title>Genetic determinants of endophytism in the Arabidopsis root mycobiome.</title>
        <authorList>
            <person name="Mesny F."/>
            <person name="Miyauchi S."/>
            <person name="Thiergart T."/>
            <person name="Pickel B."/>
            <person name="Atanasova L."/>
            <person name="Karlsson M."/>
            <person name="Huettel B."/>
            <person name="Barry K.W."/>
            <person name="Haridas S."/>
            <person name="Chen C."/>
            <person name="Bauer D."/>
            <person name="Andreopoulos W."/>
            <person name="Pangilinan J."/>
            <person name="LaButti K."/>
            <person name="Riley R."/>
            <person name="Lipzen A."/>
            <person name="Clum A."/>
            <person name="Drula E."/>
            <person name="Henrissat B."/>
            <person name="Kohler A."/>
            <person name="Grigoriev I.V."/>
            <person name="Martin F.M."/>
            <person name="Hacquard S."/>
        </authorList>
    </citation>
    <scope>NUCLEOTIDE SEQUENCE [LARGE SCALE GENOMIC DNA]</scope>
    <source>
        <strain evidence="3 4">MPI-CAGE-CH-0241</strain>
    </source>
</reference>
<keyword evidence="3" id="KW-0378">Hydrolase</keyword>
<dbReference type="GO" id="GO:0016787">
    <property type="term" value="F:hydrolase activity"/>
    <property type="evidence" value="ECO:0007669"/>
    <property type="project" value="UniProtKB-KW"/>
</dbReference>
<dbReference type="EMBL" id="JAGPYM010000010">
    <property type="protein sequence ID" value="KAH6889871.1"/>
    <property type="molecule type" value="Genomic_DNA"/>
</dbReference>
<comment type="caution">
    <text evidence="3">The sequence shown here is derived from an EMBL/GenBank/DDBJ whole genome shotgun (WGS) entry which is preliminary data.</text>
</comment>
<protein>
    <submittedName>
        <fullName evidence="3">Glycosyl hydrolase catalytic core-domain-containing protein</fullName>
    </submittedName>
</protein>
<dbReference type="GO" id="GO:0009277">
    <property type="term" value="C:fungal-type cell wall"/>
    <property type="evidence" value="ECO:0007669"/>
    <property type="project" value="TreeGrafter"/>
</dbReference>
<dbReference type="InterPro" id="IPR017853">
    <property type="entry name" value="GH"/>
</dbReference>
<dbReference type="PANTHER" id="PTHR34154:SF3">
    <property type="entry name" value="ALKALI-SENSITIVE LINKAGE PROTEIN 1"/>
    <property type="match status" value="1"/>
</dbReference>
<name>A0A9P8W4Z0_9HYPO</name>
<dbReference type="Gene3D" id="3.20.20.80">
    <property type="entry name" value="Glycosidases"/>
    <property type="match status" value="1"/>
</dbReference>
<dbReference type="InterPro" id="IPR053183">
    <property type="entry name" value="ASL1"/>
</dbReference>
<dbReference type="Pfam" id="PF11790">
    <property type="entry name" value="Glyco_hydro_cc"/>
    <property type="match status" value="1"/>
</dbReference>
<feature type="chain" id="PRO_5040451590" evidence="1">
    <location>
        <begin position="24"/>
        <end position="320"/>
    </location>
</feature>
<feature type="signal peptide" evidence="1">
    <location>
        <begin position="1"/>
        <end position="23"/>
    </location>
</feature>
<evidence type="ECO:0000313" key="3">
    <source>
        <dbReference type="EMBL" id="KAH6889871.1"/>
    </source>
</evidence>
<dbReference type="AlphaFoldDB" id="A0A9P8W4Z0"/>
<gene>
    <name evidence="3" type="ORF">B0T10DRAFT_440336</name>
</gene>
<evidence type="ECO:0000259" key="2">
    <source>
        <dbReference type="Pfam" id="PF11790"/>
    </source>
</evidence>
<dbReference type="OrthoDB" id="5959761at2759"/>
<dbReference type="SUPFAM" id="SSF51445">
    <property type="entry name" value="(Trans)glycosidases"/>
    <property type="match status" value="1"/>
</dbReference>
<dbReference type="PANTHER" id="PTHR34154">
    <property type="entry name" value="ALKALI-SENSITIVE LINKAGE PROTEIN 1"/>
    <property type="match status" value="1"/>
</dbReference>
<dbReference type="GO" id="GO:0071966">
    <property type="term" value="P:fungal-type cell wall polysaccharide metabolic process"/>
    <property type="evidence" value="ECO:0007669"/>
    <property type="project" value="TreeGrafter"/>
</dbReference>
<dbReference type="Proteomes" id="UP000777438">
    <property type="component" value="Unassembled WGS sequence"/>
</dbReference>
<keyword evidence="4" id="KW-1185">Reference proteome</keyword>
<evidence type="ECO:0000256" key="1">
    <source>
        <dbReference type="SAM" id="SignalP"/>
    </source>
</evidence>
<proteinExistence type="predicted"/>
<feature type="domain" description="Asl1-like glycosyl hydrolase catalytic" evidence="2">
    <location>
        <begin position="30"/>
        <end position="283"/>
    </location>
</feature>
<organism evidence="3 4">
    <name type="scientific">Thelonectria olida</name>
    <dbReference type="NCBI Taxonomy" id="1576542"/>
    <lineage>
        <taxon>Eukaryota</taxon>
        <taxon>Fungi</taxon>
        <taxon>Dikarya</taxon>
        <taxon>Ascomycota</taxon>
        <taxon>Pezizomycotina</taxon>
        <taxon>Sordariomycetes</taxon>
        <taxon>Hypocreomycetidae</taxon>
        <taxon>Hypocreales</taxon>
        <taxon>Nectriaceae</taxon>
        <taxon>Thelonectria</taxon>
    </lineage>
</organism>
<evidence type="ECO:0000313" key="4">
    <source>
        <dbReference type="Proteomes" id="UP000777438"/>
    </source>
</evidence>
<dbReference type="InterPro" id="IPR024655">
    <property type="entry name" value="Asl1_glyco_hydro_catalytic"/>
</dbReference>
<keyword evidence="1" id="KW-0732">Signal</keyword>